<dbReference type="Proteomes" id="UP001165378">
    <property type="component" value="Unassembled WGS sequence"/>
</dbReference>
<sequence length="896" mass="99350">MPDPATMRIAATAAQVLGRQLYQRHRLSQRAVDQNAFDAIVDGLARASDELRAAEFRGLPDNEWAAAAECLKDAFERVGELDSRIPLRQAMQPDRLAAWLLSLAPELPASYSLGAAAQGAYQKLAHLACVAVVEFVRRHPEFPLQVEIEQLERLERIEQFVDPTSGAAAFERRYCAAVARQLDKLELFGVTLRDPDFRYPMSTAYISLTVDADGPAPARIEGVLGQRRRILLLGEAGTGKTTLLQRIALWAARDGFPAELADWEGTVPFFLPLRHFRFDATPPGPENFLDRIGSMIRAEQPRGWVPELLRSGRALLLIDGVDELPSDQRAVFALQWLPELLAEYPAARVLVTSRPSALSVQLQPWTGMDALTLLPMTLTDQHAFVAHWHEAAILSGRETAERSAEFQDDLVGKLSGRRHLRRLATNPLLCALICALHSERRMQLPEDRIKLYEAALEMLLVRRDEARGVFTEPYLSIGQREQELLLQKFAYWMIRNGHTEVAWDTAVERLAGYLERSTRPPNHADAVLRHLLARSGILREPSPGRIDFVHRTFQEFLAARQALDDGDLGQLVKRADEDDQWREVFVMSVGLARESERDKLVRNLVKRASSPWRARDELILLAADAIGNAPLLAPDIRGEVAYRASKLLPPQSLADASRLAGVGEAVLDMLPDHPQDVARRDDHILAYMVFLVAEIGGDAALAKLARWSRLGETARRAPSVARAFYDCLEYFPPAEYMRQVLVSVPAPPGHIVAAHTPRAIEALASLPGLPWLSVIGDDESLALAATVPGLRCLIVELPPHPGDIAPIRRIRSLRAVHFVGPDRAVKVIAGPVADIPTEGVHFSILETGRRGELVLTDRFNKVVASLVTSNQMTVARHGLSPQAPSRGPLPRPPTRE</sequence>
<dbReference type="PANTHER" id="PTHR46844">
    <property type="entry name" value="SLR5058 PROTEIN"/>
    <property type="match status" value="1"/>
</dbReference>
<dbReference type="Gene3D" id="3.40.50.300">
    <property type="entry name" value="P-loop containing nucleotide triphosphate hydrolases"/>
    <property type="match status" value="1"/>
</dbReference>
<evidence type="ECO:0000313" key="3">
    <source>
        <dbReference type="EMBL" id="MCF2529362.1"/>
    </source>
</evidence>
<dbReference type="AlphaFoldDB" id="A0AA41Q3E0"/>
<dbReference type="Pfam" id="PF22733">
    <property type="entry name" value="NNH1"/>
    <property type="match status" value="1"/>
</dbReference>
<name>A0AA41Q3E0_9ACTN</name>
<dbReference type="SMART" id="SM00382">
    <property type="entry name" value="AAA"/>
    <property type="match status" value="1"/>
</dbReference>
<dbReference type="InterPro" id="IPR027417">
    <property type="entry name" value="P-loop_NTPase"/>
</dbReference>
<feature type="region of interest" description="Disordered" evidence="1">
    <location>
        <begin position="875"/>
        <end position="896"/>
    </location>
</feature>
<keyword evidence="4" id="KW-1185">Reference proteome</keyword>
<dbReference type="PROSITE" id="PS50837">
    <property type="entry name" value="NACHT"/>
    <property type="match status" value="1"/>
</dbReference>
<organism evidence="3 4">
    <name type="scientific">Yinghuangia soli</name>
    <dbReference type="NCBI Taxonomy" id="2908204"/>
    <lineage>
        <taxon>Bacteria</taxon>
        <taxon>Bacillati</taxon>
        <taxon>Actinomycetota</taxon>
        <taxon>Actinomycetes</taxon>
        <taxon>Kitasatosporales</taxon>
        <taxon>Streptomycetaceae</taxon>
        <taxon>Yinghuangia</taxon>
    </lineage>
</organism>
<evidence type="ECO:0000256" key="1">
    <source>
        <dbReference type="SAM" id="MobiDB-lite"/>
    </source>
</evidence>
<protein>
    <submittedName>
        <fullName evidence="3">NACHT domain-containing protein</fullName>
    </submittedName>
</protein>
<gene>
    <name evidence="3" type="ORF">LZ495_19380</name>
</gene>
<feature type="compositionally biased region" description="Pro residues" evidence="1">
    <location>
        <begin position="887"/>
        <end position="896"/>
    </location>
</feature>
<accession>A0AA41Q3E0</accession>
<dbReference type="InterPro" id="IPR054547">
    <property type="entry name" value="NNH1"/>
</dbReference>
<dbReference type="Pfam" id="PF05729">
    <property type="entry name" value="NACHT"/>
    <property type="match status" value="1"/>
</dbReference>
<dbReference type="InterPro" id="IPR003593">
    <property type="entry name" value="AAA+_ATPase"/>
</dbReference>
<evidence type="ECO:0000313" key="4">
    <source>
        <dbReference type="Proteomes" id="UP001165378"/>
    </source>
</evidence>
<dbReference type="SUPFAM" id="SSF52540">
    <property type="entry name" value="P-loop containing nucleoside triphosphate hydrolases"/>
    <property type="match status" value="1"/>
</dbReference>
<dbReference type="InterPro" id="IPR007111">
    <property type="entry name" value="NACHT_NTPase"/>
</dbReference>
<comment type="caution">
    <text evidence="3">The sequence shown here is derived from an EMBL/GenBank/DDBJ whole genome shotgun (WGS) entry which is preliminary data.</text>
</comment>
<feature type="domain" description="NACHT" evidence="2">
    <location>
        <begin position="228"/>
        <end position="564"/>
    </location>
</feature>
<proteinExistence type="predicted"/>
<dbReference type="RefSeq" id="WP_235053609.1">
    <property type="nucleotide sequence ID" value="NZ_JAKFHA010000010.1"/>
</dbReference>
<reference evidence="3" key="1">
    <citation type="submission" date="2022-01" db="EMBL/GenBank/DDBJ databases">
        <title>Genome-Based Taxonomic Classification of the Phylum Actinobacteria.</title>
        <authorList>
            <person name="Gao Y."/>
        </authorList>
    </citation>
    <scope>NUCLEOTIDE SEQUENCE</scope>
    <source>
        <strain evidence="3">KLBMP 8922</strain>
    </source>
</reference>
<evidence type="ECO:0000259" key="2">
    <source>
        <dbReference type="PROSITE" id="PS50837"/>
    </source>
</evidence>
<dbReference type="EMBL" id="JAKFHA010000010">
    <property type="protein sequence ID" value="MCF2529362.1"/>
    <property type="molecule type" value="Genomic_DNA"/>
</dbReference>
<dbReference type="PANTHER" id="PTHR46844:SF1">
    <property type="entry name" value="SLR5058 PROTEIN"/>
    <property type="match status" value="1"/>
</dbReference>